<evidence type="ECO:0000313" key="2">
    <source>
        <dbReference type="Proteomes" id="UP000494256"/>
    </source>
</evidence>
<protein>
    <submittedName>
        <fullName evidence="1">Uncharacterized protein</fullName>
    </submittedName>
</protein>
<comment type="caution">
    <text evidence="1">The sequence shown here is derived from an EMBL/GenBank/DDBJ whole genome shotgun (WGS) entry which is preliminary data.</text>
</comment>
<dbReference type="Proteomes" id="UP000494256">
    <property type="component" value="Unassembled WGS sequence"/>
</dbReference>
<dbReference type="PANTHER" id="PTHR31649">
    <property type="entry name" value="AGAP009604-PA"/>
    <property type="match status" value="1"/>
</dbReference>
<evidence type="ECO:0000313" key="1">
    <source>
        <dbReference type="EMBL" id="CAB3222314.1"/>
    </source>
</evidence>
<dbReference type="EMBL" id="CADEBD010000055">
    <property type="protein sequence ID" value="CAB3222314.1"/>
    <property type="molecule type" value="Genomic_DNA"/>
</dbReference>
<dbReference type="AlphaFoldDB" id="A0A8S0YTX0"/>
<organism evidence="1 2">
    <name type="scientific">Arctia plantaginis</name>
    <name type="common">Wood tiger moth</name>
    <name type="synonym">Phalaena plantaginis</name>
    <dbReference type="NCBI Taxonomy" id="874455"/>
    <lineage>
        <taxon>Eukaryota</taxon>
        <taxon>Metazoa</taxon>
        <taxon>Ecdysozoa</taxon>
        <taxon>Arthropoda</taxon>
        <taxon>Hexapoda</taxon>
        <taxon>Insecta</taxon>
        <taxon>Pterygota</taxon>
        <taxon>Neoptera</taxon>
        <taxon>Endopterygota</taxon>
        <taxon>Lepidoptera</taxon>
        <taxon>Glossata</taxon>
        <taxon>Ditrysia</taxon>
        <taxon>Noctuoidea</taxon>
        <taxon>Erebidae</taxon>
        <taxon>Arctiinae</taxon>
        <taxon>Arctia</taxon>
    </lineage>
</organism>
<sequence>MAGRPYYGYGNQPPPPHGYPPGPPGSGGGFPPHMYPGGIMFYPMHPAYVYPYPVQPPAGDEVLVADNNLPTLPGETVELPWSTYRWVPACLSQRSIPPGALRVGTDEDGSEIYAGRAPHEGDILPAKVIPSKEACYVCYGGEEIPKDQFEVLVPAMFSWQFSTNGQVPPGAVEAGQTADGEKLYYGRVTHDGCTTPGKIQPSHGCCYYPFGGEERNSTEYECLVLF</sequence>
<dbReference type="SMART" id="SM00696">
    <property type="entry name" value="DM9"/>
    <property type="match status" value="2"/>
</dbReference>
<dbReference type="OrthoDB" id="6487365at2759"/>
<accession>A0A8S0YTX0</accession>
<dbReference type="Pfam" id="PF11901">
    <property type="entry name" value="DM9"/>
    <property type="match status" value="1"/>
</dbReference>
<gene>
    <name evidence="1" type="ORF">APLA_LOCUS1163</name>
</gene>
<reference evidence="1 2" key="1">
    <citation type="submission" date="2020-04" db="EMBL/GenBank/DDBJ databases">
        <authorList>
            <person name="Wallbank WR R."/>
            <person name="Pardo Diaz C."/>
            <person name="Kozak K."/>
            <person name="Martin S."/>
            <person name="Jiggins C."/>
            <person name="Moest M."/>
            <person name="Warren A I."/>
            <person name="Byers J.R.P. K."/>
            <person name="Montejo-Kovacevich G."/>
            <person name="Yen C E."/>
        </authorList>
    </citation>
    <scope>NUCLEOTIDE SEQUENCE [LARGE SCALE GENOMIC DNA]</scope>
</reference>
<proteinExistence type="predicted"/>
<dbReference type="InterPro" id="IPR006616">
    <property type="entry name" value="DM9_repeat"/>
</dbReference>
<name>A0A8S0YTX0_ARCPL</name>
<dbReference type="PANTHER" id="PTHR31649:SF10">
    <property type="entry name" value="IP19903P-RELATED"/>
    <property type="match status" value="1"/>
</dbReference>